<feature type="signal peptide" evidence="1">
    <location>
        <begin position="1"/>
        <end position="18"/>
    </location>
</feature>
<comment type="caution">
    <text evidence="2">The sequence shown here is derived from an EMBL/GenBank/DDBJ whole genome shotgun (WGS) entry which is preliminary data.</text>
</comment>
<feature type="chain" id="PRO_5047110109" description="Carboxypeptidase-like protein" evidence="1">
    <location>
        <begin position="19"/>
        <end position="265"/>
    </location>
</feature>
<evidence type="ECO:0000313" key="3">
    <source>
        <dbReference type="Proteomes" id="UP001610100"/>
    </source>
</evidence>
<evidence type="ECO:0000313" key="2">
    <source>
        <dbReference type="EMBL" id="MFH6771767.1"/>
    </source>
</evidence>
<dbReference type="Pfam" id="PF13715">
    <property type="entry name" value="CarbopepD_reg_2"/>
    <property type="match status" value="1"/>
</dbReference>
<dbReference type="InterPro" id="IPR008969">
    <property type="entry name" value="CarboxyPept-like_regulatory"/>
</dbReference>
<dbReference type="EMBL" id="JBAWKB010000002">
    <property type="protein sequence ID" value="MFH6771767.1"/>
    <property type="molecule type" value="Genomic_DNA"/>
</dbReference>
<dbReference type="SUPFAM" id="SSF49464">
    <property type="entry name" value="Carboxypeptidase regulatory domain-like"/>
    <property type="match status" value="1"/>
</dbReference>
<protein>
    <recommendedName>
        <fullName evidence="4">Carboxypeptidase-like protein</fullName>
    </recommendedName>
</protein>
<evidence type="ECO:0000256" key="1">
    <source>
        <dbReference type="SAM" id="SignalP"/>
    </source>
</evidence>
<evidence type="ECO:0008006" key="4">
    <source>
        <dbReference type="Google" id="ProtNLM"/>
    </source>
</evidence>
<gene>
    <name evidence="2" type="ORF">V8G58_07450</name>
</gene>
<dbReference type="Proteomes" id="UP001610100">
    <property type="component" value="Unassembled WGS sequence"/>
</dbReference>
<name>A0ABW7N1A0_9FLAO</name>
<organism evidence="2 3">
    <name type="scientific">Gaetbulibacter aestuarii</name>
    <dbReference type="NCBI Taxonomy" id="1502358"/>
    <lineage>
        <taxon>Bacteria</taxon>
        <taxon>Pseudomonadati</taxon>
        <taxon>Bacteroidota</taxon>
        <taxon>Flavobacteriia</taxon>
        <taxon>Flavobacteriales</taxon>
        <taxon>Flavobacteriaceae</taxon>
        <taxon>Gaetbulibacter</taxon>
    </lineage>
</organism>
<keyword evidence="3" id="KW-1185">Reference proteome</keyword>
<accession>A0ABW7N1A0</accession>
<keyword evidence="1" id="KW-0732">Signal</keyword>
<proteinExistence type="predicted"/>
<sequence length="265" mass="29647">MKIFVSFFCLLSAGIISAQSVTLDGQVIADSDVENINVMNITSKVNTITDVQGRFRITAKLHDTIIFSSLIYNPMQIQIDQQTLLGKTLVVHLTNAVNELDEIVLGKILSGHLGDDINNVEGNTPVNFYDVGIPGYTGKLASQSERRLSEASSFKPSGGSSGFGLGAAMQFTPIINAISGRTKMLKGRVLHEAKDDLLHRIKTTIAQDFFKFFPLKKDVQTDFLYFCEADPTFMPRCNQKSDFEIFEFLREKLEQYKKNLNEKFD</sequence>
<reference evidence="2 3" key="1">
    <citation type="submission" date="2024-02" db="EMBL/GenBank/DDBJ databases">
        <title>A Gaetbulibacter species isolated from tidal flats and genomic insights of their niches.</title>
        <authorList>
            <person name="Ye Y."/>
        </authorList>
    </citation>
    <scope>NUCLEOTIDE SEQUENCE [LARGE SCALE GENOMIC DNA]</scope>
    <source>
        <strain evidence="2 3">KYW382</strain>
    </source>
</reference>
<dbReference type="RefSeq" id="WP_344740943.1">
    <property type="nucleotide sequence ID" value="NZ_BAABAY010000002.1"/>
</dbReference>